<keyword evidence="6" id="KW-1185">Reference proteome</keyword>
<protein>
    <submittedName>
        <fullName evidence="5">Succinate-semialdehyde dehydrogenase / glutarate-semialdehyde dehydrogenase</fullName>
    </submittedName>
</protein>
<dbReference type="GO" id="GO:0004030">
    <property type="term" value="F:aldehyde dehydrogenase [NAD(P)+] activity"/>
    <property type="evidence" value="ECO:0007669"/>
    <property type="project" value="InterPro"/>
</dbReference>
<name>A0A1H6JQN6_9GAMM</name>
<dbReference type="InterPro" id="IPR016161">
    <property type="entry name" value="Ald_DH/histidinol_DH"/>
</dbReference>
<keyword evidence="3" id="KW-0560">Oxidoreductase</keyword>
<accession>A0A1H6JQN6</accession>
<evidence type="ECO:0000256" key="2">
    <source>
        <dbReference type="ARBA" id="ARBA00022857"/>
    </source>
</evidence>
<dbReference type="PANTHER" id="PTHR43217:SF1">
    <property type="entry name" value="SUCCINATE SEMIALDEHYDE DEHYDROGENASE [NAD(P)+] SAD"/>
    <property type="match status" value="1"/>
</dbReference>
<dbReference type="PANTHER" id="PTHR43217">
    <property type="entry name" value="SUCCINATE SEMIALDEHYDE DEHYDROGENASE [NAD(P)+] SAD"/>
    <property type="match status" value="1"/>
</dbReference>
<dbReference type="FunFam" id="3.40.605.10:FF:000012">
    <property type="entry name" value="NAD-dependent succinate-semialdehyde dehydrogenase"/>
    <property type="match status" value="1"/>
</dbReference>
<proteinExistence type="inferred from homology"/>
<feature type="domain" description="Aldehyde dehydrogenase" evidence="4">
    <location>
        <begin position="4"/>
        <end position="453"/>
    </location>
</feature>
<evidence type="ECO:0000256" key="1">
    <source>
        <dbReference type="ARBA" id="ARBA00009986"/>
    </source>
</evidence>
<dbReference type="InterPro" id="IPR044148">
    <property type="entry name" value="ALDH_GabD1-like"/>
</dbReference>
<reference evidence="6" key="1">
    <citation type="submission" date="2016-10" db="EMBL/GenBank/DDBJ databases">
        <authorList>
            <person name="Varghese N."/>
            <person name="Submissions S."/>
        </authorList>
    </citation>
    <scope>NUCLEOTIDE SEQUENCE [LARGE SCALE GENOMIC DNA]</scope>
    <source>
        <strain evidence="6">DSM 17616</strain>
    </source>
</reference>
<dbReference type="InterPro" id="IPR016163">
    <property type="entry name" value="Ald_DH_C"/>
</dbReference>
<dbReference type="STRING" id="173990.SAMN05660691_00592"/>
<dbReference type="CDD" id="cd07100">
    <property type="entry name" value="ALDH_SSADH1_GabD1"/>
    <property type="match status" value="1"/>
</dbReference>
<keyword evidence="2" id="KW-0521">NADP</keyword>
<dbReference type="RefSeq" id="WP_092790065.1">
    <property type="nucleotide sequence ID" value="NZ_FNXF01000002.1"/>
</dbReference>
<dbReference type="AlphaFoldDB" id="A0A1H6JQN6"/>
<dbReference type="OrthoDB" id="9812625at2"/>
<comment type="similarity">
    <text evidence="1">Belongs to the aldehyde dehydrogenase family.</text>
</comment>
<dbReference type="EMBL" id="FNXF01000002">
    <property type="protein sequence ID" value="SEH64456.1"/>
    <property type="molecule type" value="Genomic_DNA"/>
</dbReference>
<evidence type="ECO:0000313" key="5">
    <source>
        <dbReference type="EMBL" id="SEH64456.1"/>
    </source>
</evidence>
<evidence type="ECO:0000313" key="6">
    <source>
        <dbReference type="Proteomes" id="UP000199371"/>
    </source>
</evidence>
<dbReference type="Gene3D" id="3.40.309.10">
    <property type="entry name" value="Aldehyde Dehydrogenase, Chain A, domain 2"/>
    <property type="match status" value="1"/>
</dbReference>
<evidence type="ECO:0000256" key="3">
    <source>
        <dbReference type="ARBA" id="ARBA00023002"/>
    </source>
</evidence>
<dbReference type="Pfam" id="PF00171">
    <property type="entry name" value="Aldedh"/>
    <property type="match status" value="1"/>
</dbReference>
<dbReference type="SUPFAM" id="SSF53720">
    <property type="entry name" value="ALDH-like"/>
    <property type="match status" value="1"/>
</dbReference>
<dbReference type="Proteomes" id="UP000199371">
    <property type="component" value="Unassembled WGS sequence"/>
</dbReference>
<organism evidence="5 6">
    <name type="scientific">Rheinheimera pacifica</name>
    <dbReference type="NCBI Taxonomy" id="173990"/>
    <lineage>
        <taxon>Bacteria</taxon>
        <taxon>Pseudomonadati</taxon>
        <taxon>Pseudomonadota</taxon>
        <taxon>Gammaproteobacteria</taxon>
        <taxon>Chromatiales</taxon>
        <taxon>Chromatiaceae</taxon>
        <taxon>Rheinheimera</taxon>
    </lineage>
</organism>
<dbReference type="Gene3D" id="3.40.605.10">
    <property type="entry name" value="Aldehyde Dehydrogenase, Chain A, domain 1"/>
    <property type="match status" value="1"/>
</dbReference>
<dbReference type="InterPro" id="IPR015590">
    <property type="entry name" value="Aldehyde_DH_dom"/>
</dbReference>
<gene>
    <name evidence="5" type="ORF">SAMN05660691_00592</name>
</gene>
<dbReference type="InterPro" id="IPR016162">
    <property type="entry name" value="Ald_DH_N"/>
</dbReference>
<evidence type="ECO:0000259" key="4">
    <source>
        <dbReference type="Pfam" id="PF00171"/>
    </source>
</evidence>
<sequence>MTSTVTTINPYTEQPITEYQLLDKEAAQQAVDNADKRFQTWKLTSIGQRAEYALKLAQVLESHQQQLAQLMTDEMGKVRAQGLDEVQLCAEICRYTAQQASKVLADEERDVESGRAIISYQPIGVILGIQPWNFPLYQVIRYSIANLMAGNTTVLKHASNVFGMAEKIEAMFIEAGFPKYCYQSLLIDGDTATSLISYPKVQGVSFTGSDEVGKAVAGAAAKLAKKTVLELGSNDAYLILDDADIELAVKTCVKGRIVNNGQTCVAAKRFIVTEKNYAAFKSAISAAMSSLKMGDPNAEDTDIGPLARADLRDKIHQQVTESIEAGATVVCGCEIPEQTGFFYPPSILENVSPQMPAYDEELFGPVASLIRAKDDAQAMQIANDSRYGLGGGIFSANVGRAVELAKKHFDTGMVNINGYALAQPNLPFGGVKDSGYGREHGGFGLREFVNIKLIMIAASD</sequence>
<dbReference type="InterPro" id="IPR047110">
    <property type="entry name" value="GABD/Sad-like"/>
</dbReference>
<dbReference type="GO" id="GO:0004777">
    <property type="term" value="F:succinate-semialdehyde dehydrogenase (NAD+) activity"/>
    <property type="evidence" value="ECO:0007669"/>
    <property type="project" value="TreeGrafter"/>
</dbReference>